<keyword evidence="5" id="KW-0547">Nucleotide-binding</keyword>
<dbReference type="KEGG" id="luo:HHL09_23125"/>
<keyword evidence="4" id="KW-0235">DNA replication</keyword>
<accession>A0A858RRQ2</accession>
<comment type="function">
    <text evidence="1">DNA-dependent ATPase that plays important roles in cellular responses to stalled DNA replication processes.</text>
</comment>
<organism evidence="8 9">
    <name type="scientific">Luteolibacter luteus</name>
    <dbReference type="NCBI Taxonomy" id="2728835"/>
    <lineage>
        <taxon>Bacteria</taxon>
        <taxon>Pseudomonadati</taxon>
        <taxon>Verrucomicrobiota</taxon>
        <taxon>Verrucomicrobiia</taxon>
        <taxon>Verrucomicrobiales</taxon>
        <taxon>Verrucomicrobiaceae</taxon>
        <taxon>Luteolibacter</taxon>
    </lineage>
</organism>
<dbReference type="AlphaFoldDB" id="A0A858RRQ2"/>
<dbReference type="Gene3D" id="1.20.272.10">
    <property type="match status" value="1"/>
</dbReference>
<dbReference type="GO" id="GO:0000731">
    <property type="term" value="P:DNA synthesis involved in DNA repair"/>
    <property type="evidence" value="ECO:0007669"/>
    <property type="project" value="TreeGrafter"/>
</dbReference>
<dbReference type="SMART" id="SM00382">
    <property type="entry name" value="AAA"/>
    <property type="match status" value="1"/>
</dbReference>
<evidence type="ECO:0000313" key="8">
    <source>
        <dbReference type="EMBL" id="QJE99361.1"/>
    </source>
</evidence>
<dbReference type="CDD" id="cd18139">
    <property type="entry name" value="HLD_clamp_RarA"/>
    <property type="match status" value="1"/>
</dbReference>
<dbReference type="InterPro" id="IPR027417">
    <property type="entry name" value="P-loop_NTPase"/>
</dbReference>
<evidence type="ECO:0000256" key="5">
    <source>
        <dbReference type="ARBA" id="ARBA00022741"/>
    </source>
</evidence>
<dbReference type="Pfam" id="PF16193">
    <property type="entry name" value="AAA_assoc_2"/>
    <property type="match status" value="1"/>
</dbReference>
<evidence type="ECO:0000256" key="2">
    <source>
        <dbReference type="ARBA" id="ARBA00008959"/>
    </source>
</evidence>
<evidence type="ECO:0000256" key="4">
    <source>
        <dbReference type="ARBA" id="ARBA00022705"/>
    </source>
</evidence>
<dbReference type="CDD" id="cd00009">
    <property type="entry name" value="AAA"/>
    <property type="match status" value="1"/>
</dbReference>
<sequence>MRPRTLDEIAGQTHILGEGKLLRRAIEADRFASLIFYGPPGTGKTTLASVIARSTGSRFEALNGVESNVAEIRAKIDQARTWRDLRNETTILFIDEIHRFNKAQQDVLLPHIERGAVRFIGATTHNPYFYVNSPLVSRSQIFQLESVATEDLLPVLRRALDDKERGFGDLNIEVDPAAINHLAVMSDGDVRKALTSLELAVLTTPPGEDGAIHLTLEVAEESIQRKAIVYDADGDAHYDTASAFIKSIRGSDPDAALYWLAKMLHAGEDPRFIARRLVISASEDIGLADSNALRVAMDAQQAFEFVGMPEGRIPLAHATVYLATAPKSNTAYAAIGEAMADVEKGRTLAVPEHLRTKTRKKLAAASGTESEKMQYLYAHDYEGGYVPQAYLPEGRVYYHPGENGMEKRIKERMEYLRQLAEKANPSK</sequence>
<evidence type="ECO:0000259" key="7">
    <source>
        <dbReference type="SMART" id="SM00382"/>
    </source>
</evidence>
<name>A0A858RRQ2_9BACT</name>
<evidence type="ECO:0000256" key="3">
    <source>
        <dbReference type="ARBA" id="ARBA00020776"/>
    </source>
</evidence>
<dbReference type="Gene3D" id="1.10.8.60">
    <property type="match status" value="1"/>
</dbReference>
<dbReference type="GO" id="GO:0003677">
    <property type="term" value="F:DNA binding"/>
    <property type="evidence" value="ECO:0007669"/>
    <property type="project" value="InterPro"/>
</dbReference>
<dbReference type="InterPro" id="IPR021886">
    <property type="entry name" value="MgsA_C"/>
</dbReference>
<evidence type="ECO:0000313" key="9">
    <source>
        <dbReference type="Proteomes" id="UP000501812"/>
    </source>
</evidence>
<proteinExistence type="inferred from homology"/>
<dbReference type="GO" id="GO:0008047">
    <property type="term" value="F:enzyme activator activity"/>
    <property type="evidence" value="ECO:0007669"/>
    <property type="project" value="TreeGrafter"/>
</dbReference>
<dbReference type="InterPro" id="IPR008921">
    <property type="entry name" value="DNA_pol3_clamp-load_cplx_C"/>
</dbReference>
<dbReference type="EMBL" id="CP051774">
    <property type="protein sequence ID" value="QJE99361.1"/>
    <property type="molecule type" value="Genomic_DNA"/>
</dbReference>
<protein>
    <recommendedName>
        <fullName evidence="3">Replication-associated recombination protein A</fullName>
    </recommendedName>
</protein>
<dbReference type="InterPro" id="IPR003959">
    <property type="entry name" value="ATPase_AAA_core"/>
</dbReference>
<dbReference type="Gene3D" id="3.40.50.300">
    <property type="entry name" value="P-loop containing nucleotide triphosphate hydrolases"/>
    <property type="match status" value="1"/>
</dbReference>
<dbReference type="FunFam" id="1.20.272.10:FF:000001">
    <property type="entry name" value="Putative AAA family ATPase"/>
    <property type="match status" value="1"/>
</dbReference>
<dbReference type="PANTHER" id="PTHR13779:SF7">
    <property type="entry name" value="ATPASE WRNIP1"/>
    <property type="match status" value="1"/>
</dbReference>
<dbReference type="Gene3D" id="1.10.3710.10">
    <property type="entry name" value="DNA polymerase III clamp loader subunits, C-terminal domain"/>
    <property type="match status" value="1"/>
</dbReference>
<keyword evidence="6" id="KW-0067">ATP-binding</keyword>
<gene>
    <name evidence="8" type="ORF">HHL09_23125</name>
</gene>
<dbReference type="GO" id="GO:0016887">
    <property type="term" value="F:ATP hydrolysis activity"/>
    <property type="evidence" value="ECO:0007669"/>
    <property type="project" value="InterPro"/>
</dbReference>
<dbReference type="GO" id="GO:0017116">
    <property type="term" value="F:single-stranded DNA helicase activity"/>
    <property type="evidence" value="ECO:0007669"/>
    <property type="project" value="TreeGrafter"/>
</dbReference>
<dbReference type="PANTHER" id="PTHR13779">
    <property type="entry name" value="WERNER HELICASE-INTERACTING PROTEIN 1 FAMILY MEMBER"/>
    <property type="match status" value="1"/>
</dbReference>
<keyword evidence="9" id="KW-1185">Reference proteome</keyword>
<dbReference type="SUPFAM" id="SSF48019">
    <property type="entry name" value="post-AAA+ oligomerization domain-like"/>
    <property type="match status" value="1"/>
</dbReference>
<evidence type="ECO:0000256" key="6">
    <source>
        <dbReference type="ARBA" id="ARBA00022840"/>
    </source>
</evidence>
<reference evidence="8 9" key="1">
    <citation type="submission" date="2020-04" db="EMBL/GenBank/DDBJ databases">
        <title>Luteolibacter sp. G-1-1-1 isolated from soil.</title>
        <authorList>
            <person name="Dahal R.H."/>
        </authorList>
    </citation>
    <scope>NUCLEOTIDE SEQUENCE [LARGE SCALE GENOMIC DNA]</scope>
    <source>
        <strain evidence="8 9">G-1-1-1</strain>
    </source>
</reference>
<feature type="domain" description="AAA+ ATPase" evidence="7">
    <location>
        <begin position="30"/>
        <end position="148"/>
    </location>
</feature>
<dbReference type="InterPro" id="IPR003593">
    <property type="entry name" value="AAA+_ATPase"/>
</dbReference>
<dbReference type="GO" id="GO:0005524">
    <property type="term" value="F:ATP binding"/>
    <property type="evidence" value="ECO:0007669"/>
    <property type="project" value="UniProtKB-KW"/>
</dbReference>
<dbReference type="Pfam" id="PF00004">
    <property type="entry name" value="AAA"/>
    <property type="match status" value="1"/>
</dbReference>
<evidence type="ECO:0000256" key="1">
    <source>
        <dbReference type="ARBA" id="ARBA00002393"/>
    </source>
</evidence>
<dbReference type="GO" id="GO:0006261">
    <property type="term" value="P:DNA-templated DNA replication"/>
    <property type="evidence" value="ECO:0007669"/>
    <property type="project" value="TreeGrafter"/>
</dbReference>
<dbReference type="InterPro" id="IPR032423">
    <property type="entry name" value="AAA_assoc_2"/>
</dbReference>
<dbReference type="Proteomes" id="UP000501812">
    <property type="component" value="Chromosome"/>
</dbReference>
<comment type="similarity">
    <text evidence="2">Belongs to the AAA ATPase family. RarA/MGS1/WRNIP1 subfamily.</text>
</comment>
<dbReference type="Pfam" id="PF12002">
    <property type="entry name" value="MgsA_C"/>
    <property type="match status" value="1"/>
</dbReference>
<dbReference type="FunFam" id="3.40.50.300:FF:000137">
    <property type="entry name" value="Replication-associated recombination protein A"/>
    <property type="match status" value="1"/>
</dbReference>
<dbReference type="InterPro" id="IPR051314">
    <property type="entry name" value="AAA_ATPase_RarA/MGS1/WRNIP1"/>
</dbReference>
<dbReference type="SUPFAM" id="SSF52540">
    <property type="entry name" value="P-loop containing nucleoside triphosphate hydrolases"/>
    <property type="match status" value="1"/>
</dbReference>
<dbReference type="FunFam" id="1.10.8.60:FF:000029">
    <property type="entry name" value="Replication-associated recombination protein A"/>
    <property type="match status" value="1"/>
</dbReference>